<evidence type="ECO:0000256" key="4">
    <source>
        <dbReference type="ARBA" id="ARBA00023242"/>
    </source>
</evidence>
<feature type="domain" description="Homeobox" evidence="8">
    <location>
        <begin position="120"/>
        <end position="180"/>
    </location>
</feature>
<dbReference type="Pfam" id="PF00046">
    <property type="entry name" value="Homeodomain"/>
    <property type="match status" value="1"/>
</dbReference>
<evidence type="ECO:0000256" key="7">
    <source>
        <dbReference type="SAM" id="MobiDB-lite"/>
    </source>
</evidence>
<feature type="region of interest" description="Disordered" evidence="7">
    <location>
        <begin position="21"/>
        <end position="115"/>
    </location>
</feature>
<feature type="compositionally biased region" description="Pro residues" evidence="7">
    <location>
        <begin position="93"/>
        <end position="105"/>
    </location>
</feature>
<protein>
    <recommendedName>
        <fullName evidence="8">Homeobox domain-containing protein</fullName>
    </recommendedName>
</protein>
<organism evidence="9 10">
    <name type="scientific">Diabrotica virgifera virgifera</name>
    <name type="common">western corn rootworm</name>
    <dbReference type="NCBI Taxonomy" id="50390"/>
    <lineage>
        <taxon>Eukaryota</taxon>
        <taxon>Metazoa</taxon>
        <taxon>Ecdysozoa</taxon>
        <taxon>Arthropoda</taxon>
        <taxon>Hexapoda</taxon>
        <taxon>Insecta</taxon>
        <taxon>Pterygota</taxon>
        <taxon>Neoptera</taxon>
        <taxon>Endopterygota</taxon>
        <taxon>Coleoptera</taxon>
        <taxon>Polyphaga</taxon>
        <taxon>Cucujiformia</taxon>
        <taxon>Chrysomeloidea</taxon>
        <taxon>Chrysomelidae</taxon>
        <taxon>Galerucinae</taxon>
        <taxon>Diabroticina</taxon>
        <taxon>Diabroticites</taxon>
        <taxon>Diabrotica</taxon>
    </lineage>
</organism>
<dbReference type="SMART" id="SM00389">
    <property type="entry name" value="HOX"/>
    <property type="match status" value="1"/>
</dbReference>
<dbReference type="InterPro" id="IPR009057">
    <property type="entry name" value="Homeodomain-like_sf"/>
</dbReference>
<dbReference type="RefSeq" id="XP_050503453.1">
    <property type="nucleotide sequence ID" value="XM_050647496.1"/>
</dbReference>
<keyword evidence="4 5" id="KW-0539">Nucleus</keyword>
<evidence type="ECO:0000256" key="2">
    <source>
        <dbReference type="ARBA" id="ARBA00023125"/>
    </source>
</evidence>
<reference evidence="9" key="1">
    <citation type="submission" date="2025-05" db="UniProtKB">
        <authorList>
            <consortium name="EnsemblMetazoa"/>
        </authorList>
    </citation>
    <scope>IDENTIFICATION</scope>
</reference>
<dbReference type="GeneID" id="126882529"/>
<comment type="subcellular location">
    <subcellularLocation>
        <location evidence="1 5 6">Nucleus</location>
    </subcellularLocation>
</comment>
<feature type="compositionally biased region" description="Low complexity" evidence="7">
    <location>
        <begin position="34"/>
        <end position="49"/>
    </location>
</feature>
<accession>A0ABM5JZT6</accession>
<dbReference type="PANTHER" id="PTHR24339">
    <property type="entry name" value="HOMEOBOX PROTEIN EMX-RELATED"/>
    <property type="match status" value="1"/>
</dbReference>
<dbReference type="Proteomes" id="UP001652700">
    <property type="component" value="Unplaced"/>
</dbReference>
<feature type="compositionally biased region" description="Pro residues" evidence="7">
    <location>
        <begin position="50"/>
        <end position="68"/>
    </location>
</feature>
<evidence type="ECO:0000313" key="10">
    <source>
        <dbReference type="Proteomes" id="UP001652700"/>
    </source>
</evidence>
<dbReference type="CDD" id="cd00086">
    <property type="entry name" value="homeodomain"/>
    <property type="match status" value="1"/>
</dbReference>
<dbReference type="InterPro" id="IPR050877">
    <property type="entry name" value="EMX-VAX-Noto_Homeobox_TFs"/>
</dbReference>
<dbReference type="PANTHER" id="PTHR24339:SF28">
    <property type="entry name" value="E5-RELATED"/>
    <property type="match status" value="1"/>
</dbReference>
<evidence type="ECO:0000256" key="6">
    <source>
        <dbReference type="RuleBase" id="RU000682"/>
    </source>
</evidence>
<name>A0ABM5JZT6_DIAVI</name>
<proteinExistence type="predicted"/>
<evidence type="ECO:0000256" key="1">
    <source>
        <dbReference type="ARBA" id="ARBA00004123"/>
    </source>
</evidence>
<evidence type="ECO:0000256" key="5">
    <source>
        <dbReference type="PROSITE-ProRule" id="PRU00108"/>
    </source>
</evidence>
<dbReference type="InterPro" id="IPR001356">
    <property type="entry name" value="HD"/>
</dbReference>
<dbReference type="SUPFAM" id="SSF46689">
    <property type="entry name" value="Homeodomain-like"/>
    <property type="match status" value="1"/>
</dbReference>
<dbReference type="PROSITE" id="PS50071">
    <property type="entry name" value="HOMEOBOX_2"/>
    <property type="match status" value="1"/>
</dbReference>
<keyword evidence="3 5" id="KW-0371">Homeobox</keyword>
<feature type="DNA-binding region" description="Homeobox" evidence="5">
    <location>
        <begin position="122"/>
        <end position="181"/>
    </location>
</feature>
<sequence>MHEPTPSAGFLAKLLEFTNIHQKQSESIQKRSRQSPSQAPPSTASHSPHPQVPAPHPSHAIPLPPPPQHSQLHPLSPPPSSILPTNLSQPQSYQPPPQLPPPAAPVPARTNQQKDEFYSFLNTRNRTSISKPQAEILKKAFEKNPFVDNDTKEQLEAATGLPGRVVKIWFQNRRRENKNKIKYGNLT</sequence>
<evidence type="ECO:0000256" key="3">
    <source>
        <dbReference type="ARBA" id="ARBA00023155"/>
    </source>
</evidence>
<dbReference type="EnsemblMetazoa" id="XM_050647496.1">
    <property type="protein sequence ID" value="XP_050503453.1"/>
    <property type="gene ID" value="LOC126882529"/>
</dbReference>
<evidence type="ECO:0000313" key="9">
    <source>
        <dbReference type="EnsemblMetazoa" id="XP_050503453.1"/>
    </source>
</evidence>
<evidence type="ECO:0000259" key="8">
    <source>
        <dbReference type="PROSITE" id="PS50071"/>
    </source>
</evidence>
<keyword evidence="2 5" id="KW-0238">DNA-binding</keyword>
<keyword evidence="10" id="KW-1185">Reference proteome</keyword>
<dbReference type="Gene3D" id="1.10.10.60">
    <property type="entry name" value="Homeodomain-like"/>
    <property type="match status" value="1"/>
</dbReference>